<proteinExistence type="predicted"/>
<feature type="non-terminal residue" evidence="1">
    <location>
        <position position="1"/>
    </location>
</feature>
<sequence>VQLTCLKNKLFSSKGGYVGVGDIKLENDDLVCVLFGAKMPFILRPIGKRYRLVGECYLHGIMLGEALEEGREKAQW</sequence>
<dbReference type="OrthoDB" id="2157530at2759"/>
<gene>
    <name evidence="1" type="ORF">L207DRAFT_377597</name>
</gene>
<protein>
    <submittedName>
        <fullName evidence="1">Uncharacterized protein</fullName>
    </submittedName>
</protein>
<dbReference type="Proteomes" id="UP000235786">
    <property type="component" value="Unassembled WGS sequence"/>
</dbReference>
<feature type="non-terminal residue" evidence="1">
    <location>
        <position position="76"/>
    </location>
</feature>
<name>A0A2J6S7U8_HYAVF</name>
<dbReference type="AlphaFoldDB" id="A0A2J6S7U8"/>
<reference evidence="1 2" key="1">
    <citation type="submission" date="2016-04" db="EMBL/GenBank/DDBJ databases">
        <title>A degradative enzymes factory behind the ericoid mycorrhizal symbiosis.</title>
        <authorList>
            <consortium name="DOE Joint Genome Institute"/>
            <person name="Martino E."/>
            <person name="Morin E."/>
            <person name="Grelet G."/>
            <person name="Kuo A."/>
            <person name="Kohler A."/>
            <person name="Daghino S."/>
            <person name="Barry K."/>
            <person name="Choi C."/>
            <person name="Cichocki N."/>
            <person name="Clum A."/>
            <person name="Copeland A."/>
            <person name="Hainaut M."/>
            <person name="Haridas S."/>
            <person name="Labutti K."/>
            <person name="Lindquist E."/>
            <person name="Lipzen A."/>
            <person name="Khouja H.-R."/>
            <person name="Murat C."/>
            <person name="Ohm R."/>
            <person name="Olson A."/>
            <person name="Spatafora J."/>
            <person name="Veneault-Fourrey C."/>
            <person name="Henrissat B."/>
            <person name="Grigoriev I."/>
            <person name="Martin F."/>
            <person name="Perotto S."/>
        </authorList>
    </citation>
    <scope>NUCLEOTIDE SEQUENCE [LARGE SCALE GENOMIC DNA]</scope>
    <source>
        <strain evidence="1 2">F</strain>
    </source>
</reference>
<dbReference type="STRING" id="1149755.A0A2J6S7U8"/>
<dbReference type="EMBL" id="KZ613939">
    <property type="protein sequence ID" value="PMD46842.1"/>
    <property type="molecule type" value="Genomic_DNA"/>
</dbReference>
<dbReference type="Pfam" id="PF26639">
    <property type="entry name" value="Het-6_barrel"/>
    <property type="match status" value="1"/>
</dbReference>
<organism evidence="1 2">
    <name type="scientific">Hyaloscypha variabilis (strain UAMH 11265 / GT02V1 / F)</name>
    <name type="common">Meliniomyces variabilis</name>
    <dbReference type="NCBI Taxonomy" id="1149755"/>
    <lineage>
        <taxon>Eukaryota</taxon>
        <taxon>Fungi</taxon>
        <taxon>Dikarya</taxon>
        <taxon>Ascomycota</taxon>
        <taxon>Pezizomycotina</taxon>
        <taxon>Leotiomycetes</taxon>
        <taxon>Helotiales</taxon>
        <taxon>Hyaloscyphaceae</taxon>
        <taxon>Hyaloscypha</taxon>
        <taxon>Hyaloscypha variabilis</taxon>
    </lineage>
</organism>
<evidence type="ECO:0000313" key="2">
    <source>
        <dbReference type="Proteomes" id="UP000235786"/>
    </source>
</evidence>
<keyword evidence="2" id="KW-1185">Reference proteome</keyword>
<evidence type="ECO:0000313" key="1">
    <source>
        <dbReference type="EMBL" id="PMD46842.1"/>
    </source>
</evidence>
<accession>A0A2J6S7U8</accession>